<organism evidence="6 7">
    <name type="scientific">Thermotomaculum hydrothermale</name>
    <dbReference type="NCBI Taxonomy" id="981385"/>
    <lineage>
        <taxon>Bacteria</taxon>
        <taxon>Pseudomonadati</taxon>
        <taxon>Acidobacteriota</taxon>
        <taxon>Holophagae</taxon>
        <taxon>Thermotomaculales</taxon>
        <taxon>Thermotomaculaceae</taxon>
        <taxon>Thermotomaculum</taxon>
    </lineage>
</organism>
<dbReference type="Gene3D" id="3.30.70.20">
    <property type="match status" value="1"/>
</dbReference>
<dbReference type="InterPro" id="IPR036188">
    <property type="entry name" value="FAD/NAD-bd_sf"/>
</dbReference>
<dbReference type="InterPro" id="IPR009051">
    <property type="entry name" value="Helical_ferredxn"/>
</dbReference>
<keyword evidence="2" id="KW-0560">Oxidoreductase</keyword>
<dbReference type="InterPro" id="IPR019752">
    <property type="entry name" value="Pyrv/ketoisovalerate_OxRed_cat"/>
</dbReference>
<dbReference type="SUPFAM" id="SSF53323">
    <property type="entry name" value="Pyruvate-ferredoxin oxidoreductase, PFOR, domain III"/>
    <property type="match status" value="1"/>
</dbReference>
<evidence type="ECO:0000256" key="4">
    <source>
        <dbReference type="ARBA" id="ARBA00023014"/>
    </source>
</evidence>
<evidence type="ECO:0000259" key="5">
    <source>
        <dbReference type="PROSITE" id="PS51379"/>
    </source>
</evidence>
<dbReference type="Gene3D" id="3.50.50.60">
    <property type="entry name" value="FAD/NAD(P)-binding domain"/>
    <property type="match status" value="2"/>
</dbReference>
<dbReference type="InterPro" id="IPR011894">
    <property type="entry name" value="PorC_KorC"/>
</dbReference>
<dbReference type="PRINTS" id="PR00419">
    <property type="entry name" value="ADXRDTASE"/>
</dbReference>
<dbReference type="Pfam" id="PF07992">
    <property type="entry name" value="Pyr_redox_2"/>
    <property type="match status" value="1"/>
</dbReference>
<evidence type="ECO:0000313" key="6">
    <source>
        <dbReference type="EMBL" id="BBB32746.1"/>
    </source>
</evidence>
<evidence type="ECO:0000256" key="3">
    <source>
        <dbReference type="ARBA" id="ARBA00023004"/>
    </source>
</evidence>
<dbReference type="SUPFAM" id="SSF51971">
    <property type="entry name" value="Nucleotide-binding domain"/>
    <property type="match status" value="1"/>
</dbReference>
<dbReference type="InterPro" id="IPR017900">
    <property type="entry name" value="4Fe4S_Fe_S_CS"/>
</dbReference>
<keyword evidence="4" id="KW-0411">Iron-sulfur</keyword>
<feature type="domain" description="4Fe-4S ferredoxin-type" evidence="5">
    <location>
        <begin position="724"/>
        <end position="753"/>
    </location>
</feature>
<dbReference type="InterPro" id="IPR023753">
    <property type="entry name" value="FAD/NAD-binding_dom"/>
</dbReference>
<dbReference type="InterPro" id="IPR028261">
    <property type="entry name" value="DPD_II"/>
</dbReference>
<dbReference type="Pfam" id="PF14691">
    <property type="entry name" value="Fer4_20"/>
    <property type="match status" value="1"/>
</dbReference>
<dbReference type="KEGG" id="thyd:TTHT_1224"/>
<dbReference type="PANTHER" id="PTHR42783">
    <property type="entry name" value="GLUTAMATE SYNTHASE [NADPH] SMALL CHAIN"/>
    <property type="match status" value="1"/>
</dbReference>
<name>A0A7R6SYM9_9BACT</name>
<dbReference type="Gene3D" id="3.40.920.10">
    <property type="entry name" value="Pyruvate-ferredoxin oxidoreductase, PFOR, domain III"/>
    <property type="match status" value="1"/>
</dbReference>
<protein>
    <submittedName>
        <fullName evidence="6">Iron-sulfur-binding oxidoreductase</fullName>
    </submittedName>
</protein>
<evidence type="ECO:0000256" key="1">
    <source>
        <dbReference type="ARBA" id="ARBA00022723"/>
    </source>
</evidence>
<feature type="domain" description="4Fe-4S ferredoxin-type" evidence="5">
    <location>
        <begin position="694"/>
        <end position="723"/>
    </location>
</feature>
<dbReference type="EMBL" id="AP017470">
    <property type="protein sequence ID" value="BBB32746.1"/>
    <property type="molecule type" value="Genomic_DNA"/>
</dbReference>
<reference evidence="6 7" key="1">
    <citation type="journal article" date="2012" name="Extremophiles">
        <title>Thermotomaculum hydrothermale gen. nov., sp. nov., a novel heterotrophic thermophile within the phylum Acidobacteria from a deep-sea hydrothermal vent chimney in the Southern Okinawa Trough.</title>
        <authorList>
            <person name="Izumi H."/>
            <person name="Nunoura T."/>
            <person name="Miyazaki M."/>
            <person name="Mino S."/>
            <person name="Toki T."/>
            <person name="Takai K."/>
            <person name="Sako Y."/>
            <person name="Sawabe T."/>
            <person name="Nakagawa S."/>
        </authorList>
    </citation>
    <scope>NUCLEOTIDE SEQUENCE [LARGE SCALE GENOMIC DNA]</scope>
    <source>
        <strain evidence="6 7">AC55</strain>
    </source>
</reference>
<gene>
    <name evidence="6" type="ORF">TTHT_1224</name>
</gene>
<evidence type="ECO:0000313" key="7">
    <source>
        <dbReference type="Proteomes" id="UP000595564"/>
    </source>
</evidence>
<dbReference type="SUPFAM" id="SSF46548">
    <property type="entry name" value="alpha-helical ferredoxin"/>
    <property type="match status" value="2"/>
</dbReference>
<dbReference type="PROSITE" id="PS00198">
    <property type="entry name" value="4FE4S_FER_1"/>
    <property type="match status" value="2"/>
</dbReference>
<dbReference type="InterPro" id="IPR017896">
    <property type="entry name" value="4Fe4S_Fe-S-bd"/>
</dbReference>
<dbReference type="GO" id="GO:0016625">
    <property type="term" value="F:oxidoreductase activity, acting on the aldehyde or oxo group of donors, iron-sulfur protein as acceptor"/>
    <property type="evidence" value="ECO:0007669"/>
    <property type="project" value="InterPro"/>
</dbReference>
<dbReference type="Gene3D" id="1.10.1060.10">
    <property type="entry name" value="Alpha-helical ferredoxin"/>
    <property type="match status" value="1"/>
</dbReference>
<dbReference type="NCBIfam" id="TIGR02175">
    <property type="entry name" value="PorC_KorC"/>
    <property type="match status" value="1"/>
</dbReference>
<dbReference type="GO" id="GO:0051536">
    <property type="term" value="F:iron-sulfur cluster binding"/>
    <property type="evidence" value="ECO:0007669"/>
    <property type="project" value="UniProtKB-KW"/>
</dbReference>
<dbReference type="Pfam" id="PF01558">
    <property type="entry name" value="POR"/>
    <property type="match status" value="1"/>
</dbReference>
<dbReference type="Proteomes" id="UP000595564">
    <property type="component" value="Chromosome"/>
</dbReference>
<sequence length="758" mass="84782">MLEIRGHARGGQGMVTAFEILAKIFGQMEGYYVQAFPAFGVERTGAPIQAFLRVSRTPILNRSKIYNPDLIVVFDETLLDQVPIFDGLEKNGAALLNTEKPIDKFKEFTENIFTVPATRISLEKGLGSKALPIVNSAMIGAILRVLGENLDIAKEIIAANVPVKPEKNVEAAEVAFNSVNGLKDDYTYIVEAFNSTKPKISEFTLDERKHLEKKHYTEIPKYPEWYGPMSKNKTGNWRVLTPEYHTNEAPCSLNCPAGTAVREFVKLANEKKFDEGFRLILEHNPFPAICGRVCPHYCEQNCNRKEYDESLNIGSIERFLGDKNKDYFPEPVKITKKEKIAVIGSGPAGLTAALRLRNRGYDVTVFEAMPKPGGMMRSGIPKFRLPDEVLDREIERIVKSGVKIITNKKATVKELENDFDAVIVAVGSHKGYTMGMKNEELALDGIDFLREFKLNNNTSGVKKGDKVAIIGGGNTAIDVSRTALRLGAEPTVYYRRTRNEMPAIHIEVEEAIEEGVNFEFLTAPVELNRKNDNEIEVKMIKMRLGEPDASGRRRPIPIEGSEFTVTVNKLIKAIGQEYDEFVFGEKVKPKQGKIDYDSKVPVFCAGDMAWGGTVVEAIGSGNLVAKEVDAFLSNTFYDKENEVLHRAVTPKDIKFEYYPAVPRIKNKTHFDENLYLNFEEVVEGLTEEQVVQESGRCLHCGDCFECGNCYNFCPDAAIALDENGRLYINYDYCKGCGICFNECPCSAIDFTLGEVKND</sequence>
<dbReference type="InterPro" id="IPR002869">
    <property type="entry name" value="Pyrv_flavodox_OxRed_cen"/>
</dbReference>
<keyword evidence="7" id="KW-1185">Reference proteome</keyword>
<dbReference type="Pfam" id="PF12838">
    <property type="entry name" value="Fer4_7"/>
    <property type="match status" value="1"/>
</dbReference>
<keyword evidence="1" id="KW-0479">Metal-binding</keyword>
<evidence type="ECO:0000256" key="2">
    <source>
        <dbReference type="ARBA" id="ARBA00023002"/>
    </source>
</evidence>
<dbReference type="RefSeq" id="WP_201327048.1">
    <property type="nucleotide sequence ID" value="NZ_AP017470.1"/>
</dbReference>
<dbReference type="PROSITE" id="PS51379">
    <property type="entry name" value="4FE4S_FER_2"/>
    <property type="match status" value="2"/>
</dbReference>
<dbReference type="AlphaFoldDB" id="A0A7R6SYM9"/>
<dbReference type="GO" id="GO:0046872">
    <property type="term" value="F:metal ion binding"/>
    <property type="evidence" value="ECO:0007669"/>
    <property type="project" value="UniProtKB-KW"/>
</dbReference>
<keyword evidence="3" id="KW-0408">Iron</keyword>
<dbReference type="PANTHER" id="PTHR42783:SF3">
    <property type="entry name" value="GLUTAMATE SYNTHASE [NADPH] SMALL CHAIN-RELATED"/>
    <property type="match status" value="1"/>
</dbReference>
<accession>A0A7R6SYM9</accession>
<proteinExistence type="predicted"/>